<dbReference type="AlphaFoldDB" id="A0A2M9YJ83"/>
<dbReference type="Proteomes" id="UP000232149">
    <property type="component" value="Unassembled WGS sequence"/>
</dbReference>
<keyword evidence="3" id="KW-1185">Reference proteome</keyword>
<reference evidence="3 4" key="1">
    <citation type="submission" date="2017-07" db="EMBL/GenBank/DDBJ databases">
        <title>Leptospira spp. isolated from tropical soils.</title>
        <authorList>
            <person name="Thibeaux R."/>
            <person name="Iraola G."/>
            <person name="Ferres I."/>
            <person name="Bierque E."/>
            <person name="Girault D."/>
            <person name="Soupe-Gilbert M.-E."/>
            <person name="Picardeau M."/>
            <person name="Goarant C."/>
        </authorList>
    </citation>
    <scope>NUCLEOTIDE SEQUENCE [LARGE SCALE GENOMIC DNA]</scope>
    <source>
        <strain evidence="1 4">FH2-B-C1</strain>
        <strain evidence="2 3">FH2-B-D1</strain>
    </source>
</reference>
<evidence type="ECO:0000313" key="2">
    <source>
        <dbReference type="EMBL" id="PJZ61893.1"/>
    </source>
</evidence>
<evidence type="ECO:0000313" key="1">
    <source>
        <dbReference type="EMBL" id="PJZ51598.1"/>
    </source>
</evidence>
<gene>
    <name evidence="2" type="ORF">CH376_10845</name>
    <name evidence="1" type="ORF">CH380_19320</name>
</gene>
<dbReference type="EMBL" id="NPDV01000022">
    <property type="protein sequence ID" value="PJZ51598.1"/>
    <property type="molecule type" value="Genomic_DNA"/>
</dbReference>
<sequence length="92" mass="10582">MEISFQIDSLTSLQKLNPDFGYDAPTKIKNVRECKSPAFADHRYHRIGKFKKEYLTDGLRGWIVDFICVNCGIKDKHAFFPDSINRKESAVA</sequence>
<dbReference type="EMBL" id="NPDU01000024">
    <property type="protein sequence ID" value="PJZ61893.1"/>
    <property type="molecule type" value="Genomic_DNA"/>
</dbReference>
<comment type="caution">
    <text evidence="1">The sequence shown here is derived from an EMBL/GenBank/DDBJ whole genome shotgun (WGS) entry which is preliminary data.</text>
</comment>
<organism evidence="1 4">
    <name type="scientific">Leptospira adleri</name>
    <dbReference type="NCBI Taxonomy" id="2023186"/>
    <lineage>
        <taxon>Bacteria</taxon>
        <taxon>Pseudomonadati</taxon>
        <taxon>Spirochaetota</taxon>
        <taxon>Spirochaetia</taxon>
        <taxon>Leptospirales</taxon>
        <taxon>Leptospiraceae</taxon>
        <taxon>Leptospira</taxon>
    </lineage>
</organism>
<accession>A0A2M9YJ83</accession>
<name>A0A2M9YJ83_9LEPT</name>
<protein>
    <submittedName>
        <fullName evidence="1">Uncharacterized protein</fullName>
    </submittedName>
</protein>
<evidence type="ECO:0000313" key="3">
    <source>
        <dbReference type="Proteomes" id="UP000232149"/>
    </source>
</evidence>
<dbReference type="Proteomes" id="UP000232188">
    <property type="component" value="Unassembled WGS sequence"/>
</dbReference>
<proteinExistence type="predicted"/>
<evidence type="ECO:0000313" key="4">
    <source>
        <dbReference type="Proteomes" id="UP000232188"/>
    </source>
</evidence>